<evidence type="ECO:0000313" key="5">
    <source>
        <dbReference type="Proteomes" id="UP000250235"/>
    </source>
</evidence>
<dbReference type="CDD" id="cd17731">
    <property type="entry name" value="BRCT_TopBP1_rpt2_like"/>
    <property type="match status" value="1"/>
</dbReference>
<keyword evidence="1" id="KW-0677">Repeat</keyword>
<evidence type="ECO:0000259" key="3">
    <source>
        <dbReference type="PROSITE" id="PS50172"/>
    </source>
</evidence>
<feature type="region of interest" description="Disordered" evidence="2">
    <location>
        <begin position="290"/>
        <end position="309"/>
    </location>
</feature>
<dbReference type="SMART" id="SM00292">
    <property type="entry name" value="BRCT"/>
    <property type="match status" value="6"/>
</dbReference>
<feature type="domain" description="BRCT" evidence="3">
    <location>
        <begin position="99"/>
        <end position="183"/>
    </location>
</feature>
<dbReference type="InterPro" id="IPR059215">
    <property type="entry name" value="BRCT2_TopBP1-like"/>
</dbReference>
<dbReference type="InterPro" id="IPR001357">
    <property type="entry name" value="BRCT_dom"/>
</dbReference>
<dbReference type="EMBL" id="KV010626">
    <property type="protein sequence ID" value="KZV27508.1"/>
    <property type="molecule type" value="Genomic_DNA"/>
</dbReference>
<dbReference type="OrthoDB" id="251770at2759"/>
<keyword evidence="4" id="KW-0413">Isomerase</keyword>
<dbReference type="GO" id="GO:0016853">
    <property type="term" value="F:isomerase activity"/>
    <property type="evidence" value="ECO:0007669"/>
    <property type="project" value="UniProtKB-KW"/>
</dbReference>
<dbReference type="PANTHER" id="PTHR13561">
    <property type="entry name" value="DNA REPLICATION REGULATOR DPB11-RELATED"/>
    <property type="match status" value="1"/>
</dbReference>
<dbReference type="InterPro" id="IPR036420">
    <property type="entry name" value="BRCT_dom_sf"/>
</dbReference>
<dbReference type="Pfam" id="PF12738">
    <property type="entry name" value="PTCB-BRCT"/>
    <property type="match status" value="1"/>
</dbReference>
<feature type="domain" description="BRCT" evidence="3">
    <location>
        <begin position="618"/>
        <end position="701"/>
    </location>
</feature>
<organism evidence="4 5">
    <name type="scientific">Dorcoceras hygrometricum</name>
    <dbReference type="NCBI Taxonomy" id="472368"/>
    <lineage>
        <taxon>Eukaryota</taxon>
        <taxon>Viridiplantae</taxon>
        <taxon>Streptophyta</taxon>
        <taxon>Embryophyta</taxon>
        <taxon>Tracheophyta</taxon>
        <taxon>Spermatophyta</taxon>
        <taxon>Magnoliopsida</taxon>
        <taxon>eudicotyledons</taxon>
        <taxon>Gunneridae</taxon>
        <taxon>Pentapetalae</taxon>
        <taxon>asterids</taxon>
        <taxon>lamiids</taxon>
        <taxon>Lamiales</taxon>
        <taxon>Gesneriaceae</taxon>
        <taxon>Didymocarpoideae</taxon>
        <taxon>Trichosporeae</taxon>
        <taxon>Loxocarpinae</taxon>
        <taxon>Dorcoceras</taxon>
    </lineage>
</organism>
<dbReference type="PROSITE" id="PS50172">
    <property type="entry name" value="BRCT"/>
    <property type="match status" value="5"/>
</dbReference>
<evidence type="ECO:0000256" key="1">
    <source>
        <dbReference type="ARBA" id="ARBA00022737"/>
    </source>
</evidence>
<evidence type="ECO:0000256" key="2">
    <source>
        <dbReference type="SAM" id="MobiDB-lite"/>
    </source>
</evidence>
<feature type="domain" description="BRCT" evidence="3">
    <location>
        <begin position="353"/>
        <end position="445"/>
    </location>
</feature>
<dbReference type="FunFam" id="3.40.50.10190:FF:000057">
    <property type="entry name" value="Transcription coactivator"/>
    <property type="match status" value="1"/>
</dbReference>
<protein>
    <submittedName>
        <fullName evidence="4">DNA topoisomerase 2-binding protein 1-A</fullName>
    </submittedName>
</protein>
<keyword evidence="5" id="KW-1185">Reference proteome</keyword>
<proteinExistence type="predicted"/>
<feature type="region of interest" description="Disordered" evidence="2">
    <location>
        <begin position="869"/>
        <end position="898"/>
    </location>
</feature>
<dbReference type="GO" id="GO:0033314">
    <property type="term" value="P:mitotic DNA replication checkpoint signaling"/>
    <property type="evidence" value="ECO:0007669"/>
    <property type="project" value="TreeGrafter"/>
</dbReference>
<sequence>MAAKVFAGINAFMSRNLVPPELFDAVHDALKLNGAQVILCCDPSRNGPNDYHVIASSEHEKFEDLRSKGCKMLGPQCVLLCAKERRSLPNQGFTCCLAMDGVNILVSGFDKFEKVDIMKMVTAMGGVLLAKASSDVSFVIAKNVLAQKYKWAVNSLKKPVVTLNWLVQCWKEHRVVPQESYRVLPFSGLTICVSGIPADERKEIEKLVIQNNGTPEGDKYKVAKRWGHIHIVTRKWFHQSVGRRACLIEDSYPVLGGSASSVSTIKTAEQYCLGKVIRNSQYASSSLATASDSDANLSTQDTEPDLETPQLAMHSTFSEALPFSRKEDRSPGHQQRNDSVFDHCVADDSQSEDDDLYLSECRILLVGFESSEMRKLVDMVRRGGGSRYMYFSEKLTHLVVGNPSETEMKEVRSLAANGVIHVVKTAWLEDCTRTKKEVPLLHRHIAHDLLLPKDPVFFDKKTATRIAGMKQGNFASVQHVGGDKIQENSAPQSEVVLAKGDADLKLQSDVNDVVKLGKSSAVFEGKLFCFSGSFPEEQRPEVLQWVEYGGGEVAGDQNKMSVHFIVERHGAVPHMTDVRCTYVSSHWIHSCIEDGRLLDVGSHVLYSPLPCQIPLPGFEGYRFCVSRYDTKERQLLRNLCYVLGVKFVEKLTKKATHLICKYADGDKYEAACRWGIQVVTAEWIYGCVLQNKFVDPKTFYPKEPTSLDREAGLSTVSQYPSQSVRMLSEDDASQTMTQDLTNTQKVVSNKCLAWDGVNPLNNYSKRPKVLGKDNIKIPLSCVSTDDKSVNMKKPMENSMEICTPGASLVVPDVAAAIEDLLEQTIKIQDPKSQETSGCNENILSSNSTMLGQRSSIHHSDAIPSQHWVNRSNEGEDNLSGNAAVKGSHDGFSETQTDSQVVGYEEDLSGRQMIIERVRIRSIA</sequence>
<name>A0A2Z7B241_9LAMI</name>
<dbReference type="Pfam" id="PF00533">
    <property type="entry name" value="BRCT"/>
    <property type="match status" value="3"/>
</dbReference>
<accession>A0A2Z7B241</accession>
<gene>
    <name evidence="4" type="ORF">F511_04559</name>
</gene>
<dbReference type="SUPFAM" id="SSF52113">
    <property type="entry name" value="BRCT domain"/>
    <property type="match status" value="5"/>
</dbReference>
<dbReference type="CDD" id="cd00027">
    <property type="entry name" value="BRCT"/>
    <property type="match status" value="2"/>
</dbReference>
<feature type="domain" description="BRCT" evidence="3">
    <location>
        <begin position="518"/>
        <end position="605"/>
    </location>
</feature>
<dbReference type="FunFam" id="3.40.50.10190:FF:000052">
    <property type="entry name" value="Transcription coactivator"/>
    <property type="match status" value="1"/>
</dbReference>
<dbReference type="PANTHER" id="PTHR13561:SF20">
    <property type="entry name" value="DNA TOPOISOMERASE 2-BINDING PROTEIN 1"/>
    <property type="match status" value="1"/>
</dbReference>
<evidence type="ECO:0000313" key="4">
    <source>
        <dbReference type="EMBL" id="KZV27508.1"/>
    </source>
</evidence>
<feature type="domain" description="BRCT" evidence="3">
    <location>
        <begin position="181"/>
        <end position="254"/>
    </location>
</feature>
<dbReference type="Gene3D" id="3.40.50.10190">
    <property type="entry name" value="BRCT domain"/>
    <property type="match status" value="6"/>
</dbReference>
<dbReference type="AlphaFoldDB" id="A0A2Z7B241"/>
<reference evidence="4 5" key="1">
    <citation type="journal article" date="2015" name="Proc. Natl. Acad. Sci. U.S.A.">
        <title>The resurrection genome of Boea hygrometrica: A blueprint for survival of dehydration.</title>
        <authorList>
            <person name="Xiao L."/>
            <person name="Yang G."/>
            <person name="Zhang L."/>
            <person name="Yang X."/>
            <person name="Zhao S."/>
            <person name="Ji Z."/>
            <person name="Zhou Q."/>
            <person name="Hu M."/>
            <person name="Wang Y."/>
            <person name="Chen M."/>
            <person name="Xu Y."/>
            <person name="Jin H."/>
            <person name="Xiao X."/>
            <person name="Hu G."/>
            <person name="Bao F."/>
            <person name="Hu Y."/>
            <person name="Wan P."/>
            <person name="Li L."/>
            <person name="Deng X."/>
            <person name="Kuang T."/>
            <person name="Xiang C."/>
            <person name="Zhu J.K."/>
            <person name="Oliver M.J."/>
            <person name="He Y."/>
        </authorList>
    </citation>
    <scope>NUCLEOTIDE SEQUENCE [LARGE SCALE GENOMIC DNA]</scope>
    <source>
        <strain evidence="5">cv. XS01</strain>
    </source>
</reference>
<feature type="compositionally biased region" description="Low complexity" evidence="2">
    <location>
        <begin position="290"/>
        <end position="299"/>
    </location>
</feature>
<dbReference type="GO" id="GO:0006270">
    <property type="term" value="P:DNA replication initiation"/>
    <property type="evidence" value="ECO:0007669"/>
    <property type="project" value="TreeGrafter"/>
</dbReference>
<dbReference type="GO" id="GO:0007095">
    <property type="term" value="P:mitotic G2 DNA damage checkpoint signaling"/>
    <property type="evidence" value="ECO:0007669"/>
    <property type="project" value="TreeGrafter"/>
</dbReference>
<dbReference type="Proteomes" id="UP000250235">
    <property type="component" value="Unassembled WGS sequence"/>
</dbReference>
<dbReference type="FunFam" id="3.40.50.10190:FF:000061">
    <property type="entry name" value="Transcription coactivator"/>
    <property type="match status" value="1"/>
</dbReference>